<keyword evidence="1" id="KW-1185">Reference proteome</keyword>
<sequence length="143" mass="16098">MAVRKGTEMNHRATPQTGCPEYKKDKFYLTMPLDQSSRDYFTIIAGDDRAKKGFCTSDTPSALLSSTSIQTPIKQQHLCYRMLKVGGRCLLRLTKEKIQKTELYTRGRSRVKNDGGGNRGKVRLCCMYVTTFLLVAAKQFCGA</sequence>
<dbReference type="WBParaSite" id="HCON_00072480-00001">
    <property type="protein sequence ID" value="HCON_00072480-00001"/>
    <property type="gene ID" value="HCON_00072480"/>
</dbReference>
<dbReference type="Proteomes" id="UP000025227">
    <property type="component" value="Unplaced"/>
</dbReference>
<proteinExistence type="predicted"/>
<accession>A0A7I4YCC5</accession>
<protein>
    <submittedName>
        <fullName evidence="2">Ephrin RBD domain-containing protein</fullName>
    </submittedName>
</protein>
<name>A0A7I4YCC5_HAECO</name>
<reference evidence="2" key="1">
    <citation type="submission" date="2020-12" db="UniProtKB">
        <authorList>
            <consortium name="WormBaseParasite"/>
        </authorList>
    </citation>
    <scope>IDENTIFICATION</scope>
    <source>
        <strain evidence="2">MHco3</strain>
    </source>
</reference>
<organism evidence="1 2">
    <name type="scientific">Haemonchus contortus</name>
    <name type="common">Barber pole worm</name>
    <dbReference type="NCBI Taxonomy" id="6289"/>
    <lineage>
        <taxon>Eukaryota</taxon>
        <taxon>Metazoa</taxon>
        <taxon>Ecdysozoa</taxon>
        <taxon>Nematoda</taxon>
        <taxon>Chromadorea</taxon>
        <taxon>Rhabditida</taxon>
        <taxon>Rhabditina</taxon>
        <taxon>Rhabditomorpha</taxon>
        <taxon>Strongyloidea</taxon>
        <taxon>Trichostrongylidae</taxon>
        <taxon>Haemonchus</taxon>
    </lineage>
</organism>
<evidence type="ECO:0000313" key="2">
    <source>
        <dbReference type="WBParaSite" id="HCON_00072480-00001"/>
    </source>
</evidence>
<dbReference type="AlphaFoldDB" id="A0A7I4YCC5"/>
<evidence type="ECO:0000313" key="1">
    <source>
        <dbReference type="Proteomes" id="UP000025227"/>
    </source>
</evidence>